<keyword evidence="9" id="KW-0175">Coiled coil</keyword>
<dbReference type="InterPro" id="IPR049039">
    <property type="entry name" value="RMD1-3_a_helical_rpt"/>
</dbReference>
<keyword evidence="5" id="KW-0802">TPR repeat</keyword>
<organism evidence="12">
    <name type="scientific">Harpegnathos saltator</name>
    <name type="common">Jerdon's jumping ant</name>
    <dbReference type="NCBI Taxonomy" id="610380"/>
    <lineage>
        <taxon>Eukaryota</taxon>
        <taxon>Metazoa</taxon>
        <taxon>Ecdysozoa</taxon>
        <taxon>Arthropoda</taxon>
        <taxon>Hexapoda</taxon>
        <taxon>Insecta</taxon>
        <taxon>Pterygota</taxon>
        <taxon>Neoptera</taxon>
        <taxon>Endopterygota</taxon>
        <taxon>Hymenoptera</taxon>
        <taxon>Apocrita</taxon>
        <taxon>Aculeata</taxon>
        <taxon>Formicoidea</taxon>
        <taxon>Formicidae</taxon>
        <taxon>Ponerinae</taxon>
        <taxon>Ponerini</taxon>
        <taxon>Harpegnathos</taxon>
    </lineage>
</organism>
<dbReference type="OMA" id="YRFKEHV"/>
<dbReference type="EMBL" id="GL448558">
    <property type="protein sequence ID" value="EFN84188.1"/>
    <property type="molecule type" value="Genomic_DNA"/>
</dbReference>
<keyword evidence="4" id="KW-0677">Repeat</keyword>
<dbReference type="SUPFAM" id="SSF48452">
    <property type="entry name" value="TPR-like"/>
    <property type="match status" value="1"/>
</dbReference>
<keyword evidence="10" id="KW-1133">Transmembrane helix</keyword>
<dbReference type="GO" id="GO:0097431">
    <property type="term" value="C:mitotic spindle pole"/>
    <property type="evidence" value="ECO:0007669"/>
    <property type="project" value="TreeGrafter"/>
</dbReference>
<reference evidence="11 12" key="1">
    <citation type="journal article" date="2010" name="Science">
        <title>Genomic comparison of the ants Camponotus floridanus and Harpegnathos saltator.</title>
        <authorList>
            <person name="Bonasio R."/>
            <person name="Zhang G."/>
            <person name="Ye C."/>
            <person name="Mutti N.S."/>
            <person name="Fang X."/>
            <person name="Qin N."/>
            <person name="Donahue G."/>
            <person name="Yang P."/>
            <person name="Li Q."/>
            <person name="Li C."/>
            <person name="Zhang P."/>
            <person name="Huang Z."/>
            <person name="Berger S.L."/>
            <person name="Reinberg D."/>
            <person name="Wang J."/>
            <person name="Liebig J."/>
        </authorList>
    </citation>
    <scope>NUCLEOTIDE SEQUENCE [LARGE SCALE GENOMIC DNA]</scope>
    <source>
        <strain evidence="11 12">R22 G/1</strain>
    </source>
</reference>
<dbReference type="STRING" id="610380.E2BJ38"/>
<evidence type="ECO:0000256" key="4">
    <source>
        <dbReference type="ARBA" id="ARBA00022737"/>
    </source>
</evidence>
<protein>
    <recommendedName>
        <fullName evidence="7">Regulator of microtubule dynamics protein 1</fullName>
    </recommendedName>
    <alternativeName>
        <fullName evidence="8">Protein FAM82B</fullName>
    </alternativeName>
</protein>
<evidence type="ECO:0000256" key="2">
    <source>
        <dbReference type="ARBA" id="ARBA00011375"/>
    </source>
</evidence>
<accession>E2BJ38</accession>
<evidence type="ECO:0000313" key="12">
    <source>
        <dbReference type="Proteomes" id="UP000008237"/>
    </source>
</evidence>
<dbReference type="PANTHER" id="PTHR16056:SF16">
    <property type="entry name" value="REGULATOR OF MICROTUBULE DYNAMICS PROTEIN 1"/>
    <property type="match status" value="1"/>
</dbReference>
<evidence type="ECO:0000256" key="7">
    <source>
        <dbReference type="ARBA" id="ARBA00039966"/>
    </source>
</evidence>
<gene>
    <name evidence="11" type="ORF">EAI_09976</name>
</gene>
<dbReference type="PhylomeDB" id="E2BJ38"/>
<keyword evidence="6" id="KW-0206">Cytoskeleton</keyword>
<dbReference type="GO" id="GO:0008017">
    <property type="term" value="F:microtubule binding"/>
    <property type="evidence" value="ECO:0007669"/>
    <property type="project" value="TreeGrafter"/>
</dbReference>
<dbReference type="Gene3D" id="1.25.40.10">
    <property type="entry name" value="Tetratricopeptide repeat domain"/>
    <property type="match status" value="1"/>
</dbReference>
<evidence type="ECO:0000256" key="9">
    <source>
        <dbReference type="SAM" id="Coils"/>
    </source>
</evidence>
<feature type="transmembrane region" description="Helical" evidence="10">
    <location>
        <begin position="6"/>
        <end position="28"/>
    </location>
</feature>
<dbReference type="InParanoid" id="E2BJ38"/>
<dbReference type="KEGG" id="hst:105183402"/>
<evidence type="ECO:0000256" key="8">
    <source>
        <dbReference type="ARBA" id="ARBA00041958"/>
    </source>
</evidence>
<dbReference type="GO" id="GO:0005876">
    <property type="term" value="C:spindle microtubule"/>
    <property type="evidence" value="ECO:0007669"/>
    <property type="project" value="TreeGrafter"/>
</dbReference>
<keyword evidence="10" id="KW-0472">Membrane</keyword>
<dbReference type="InterPro" id="IPR011990">
    <property type="entry name" value="TPR-like_helical_dom_sf"/>
</dbReference>
<evidence type="ECO:0000256" key="10">
    <source>
        <dbReference type="SAM" id="Phobius"/>
    </source>
</evidence>
<dbReference type="GO" id="GO:0005737">
    <property type="term" value="C:cytoplasm"/>
    <property type="evidence" value="ECO:0007669"/>
    <property type="project" value="TreeGrafter"/>
</dbReference>
<keyword evidence="10" id="KW-0812">Transmembrane</keyword>
<dbReference type="Proteomes" id="UP000008237">
    <property type="component" value="Unassembled WGS sequence"/>
</dbReference>
<proteinExistence type="predicted"/>
<dbReference type="AlphaFoldDB" id="E2BJ38"/>
<feature type="coiled-coil region" evidence="9">
    <location>
        <begin position="39"/>
        <end position="73"/>
    </location>
</feature>
<name>E2BJ38_HARSA</name>
<keyword evidence="3" id="KW-0963">Cytoplasm</keyword>
<evidence type="ECO:0000313" key="11">
    <source>
        <dbReference type="EMBL" id="EFN84188.1"/>
    </source>
</evidence>
<dbReference type="OrthoDB" id="512473at2759"/>
<keyword evidence="12" id="KW-1185">Reference proteome</keyword>
<evidence type="ECO:0000256" key="5">
    <source>
        <dbReference type="ARBA" id="ARBA00022803"/>
    </source>
</evidence>
<dbReference type="Pfam" id="PF21033">
    <property type="entry name" value="RMD1-3"/>
    <property type="match status" value="1"/>
</dbReference>
<evidence type="ECO:0000256" key="1">
    <source>
        <dbReference type="ARBA" id="ARBA00004245"/>
    </source>
</evidence>
<dbReference type="PANTHER" id="PTHR16056">
    <property type="entry name" value="REGULATOR OF MICROTUBULE DYNAMICS PROTEIN"/>
    <property type="match status" value="1"/>
</dbReference>
<sequence>MSQLQTNLLAAAIGATIGVISAASIFIYHKILEKKHEYEHMKNGNYEELNRRLTELQEELDALRLQQNQQRKKKLSRKRVLNDNTYTATDNDTDVDAFSTAGTDIGNDEFFDCSDSDNGISDIETRSTEATCPGLNFSILDARIEQKEHQHDIYFELQTLANNYPNNIDIAWRFARSCFNHSNDMIDQAMKKAVLLEGIIACKKFYTSSNADLHKWYAILIGVHSNFLSIKEKIYSGFEYKEHILKALEIRPNDGMLHHLLGRCLYEFAKLSWVEKKIVATLCAEPPIVPFEDVIDTFKKAEKLLDEVNLENQLYISKCYIALSDYEQAIHWLKKICDSSQIVEDEDEKKVVDEAHDLLNKYSSYEKDS</sequence>
<evidence type="ECO:0000256" key="3">
    <source>
        <dbReference type="ARBA" id="ARBA00022490"/>
    </source>
</evidence>
<comment type="subunit">
    <text evidence="2">Interacts with microtubules.</text>
</comment>
<evidence type="ECO:0000256" key="6">
    <source>
        <dbReference type="ARBA" id="ARBA00023212"/>
    </source>
</evidence>
<comment type="subcellular location">
    <subcellularLocation>
        <location evidence="1">Cytoplasm</location>
        <location evidence="1">Cytoskeleton</location>
    </subcellularLocation>
</comment>